<evidence type="ECO:0000313" key="4">
    <source>
        <dbReference type="EMBL" id="AHH20226.1"/>
    </source>
</evidence>
<dbReference type="NCBIfam" id="TIGR02464">
    <property type="entry name" value="ribofla_fusion"/>
    <property type="match status" value="1"/>
</dbReference>
<dbReference type="Gene3D" id="1.10.357.40">
    <property type="entry name" value="YbiA-like"/>
    <property type="match status" value="1"/>
</dbReference>
<dbReference type="STRING" id="1415166.NONO_c54460"/>
<protein>
    <recommendedName>
        <fullName evidence="3">NADAR domain-containing protein</fullName>
    </recommendedName>
</protein>
<dbReference type="InterPro" id="IPR012816">
    <property type="entry name" value="NADAR"/>
</dbReference>
<organism evidence="4 5">
    <name type="scientific">Nocardia nova SH22a</name>
    <dbReference type="NCBI Taxonomy" id="1415166"/>
    <lineage>
        <taxon>Bacteria</taxon>
        <taxon>Bacillati</taxon>
        <taxon>Actinomycetota</taxon>
        <taxon>Actinomycetes</taxon>
        <taxon>Mycobacteriales</taxon>
        <taxon>Nocardiaceae</taxon>
        <taxon>Nocardia</taxon>
    </lineage>
</organism>
<dbReference type="Proteomes" id="UP000019150">
    <property type="component" value="Chromosome"/>
</dbReference>
<dbReference type="eggNOG" id="COG3236">
    <property type="taxonomic scope" value="Bacteria"/>
</dbReference>
<dbReference type="InterPro" id="IPR037238">
    <property type="entry name" value="YbiA-like_sf"/>
</dbReference>
<dbReference type="KEGG" id="nno:NONO_c54460"/>
<proteinExistence type="predicted"/>
<dbReference type="CDD" id="cd15457">
    <property type="entry name" value="NADAR"/>
    <property type="match status" value="1"/>
</dbReference>
<evidence type="ECO:0000313" key="5">
    <source>
        <dbReference type="Proteomes" id="UP000019150"/>
    </source>
</evidence>
<dbReference type="Pfam" id="PF08719">
    <property type="entry name" value="NADAR"/>
    <property type="match status" value="1"/>
</dbReference>
<accession>W5TSM5</accession>
<dbReference type="EMBL" id="CP006850">
    <property type="protein sequence ID" value="AHH20226.1"/>
    <property type="molecule type" value="Genomic_DNA"/>
</dbReference>
<reference evidence="4 5" key="1">
    <citation type="journal article" date="2014" name="Appl. Environ. Microbiol.">
        <title>Insights into the Microbial Degradation of Rubber and Gutta-Percha by Analysis of the Complete Genome of Nocardia nova SH22a.</title>
        <authorList>
            <person name="Luo Q."/>
            <person name="Hiessl S."/>
            <person name="Poehlein A."/>
            <person name="Daniel R."/>
            <person name="Steinbuchel A."/>
        </authorList>
    </citation>
    <scope>NUCLEOTIDE SEQUENCE [LARGE SCALE GENOMIC DNA]</scope>
    <source>
        <strain evidence="4">SH22a</strain>
    </source>
</reference>
<comment type="catalytic activity">
    <reaction evidence="2">
        <text>2,5-diamino-6-hydroxy-4-(5-phosphoribosylamino)-pyrimidine + H2O = 2,5,6-triamino-4-hydroxypyrimidine + D-ribose 5-phosphate</text>
        <dbReference type="Rhea" id="RHEA:23436"/>
        <dbReference type="ChEBI" id="CHEBI:15377"/>
        <dbReference type="ChEBI" id="CHEBI:58614"/>
        <dbReference type="ChEBI" id="CHEBI:78346"/>
        <dbReference type="ChEBI" id="CHEBI:137796"/>
    </reaction>
</comment>
<dbReference type="AlphaFoldDB" id="W5TSM5"/>
<name>W5TSM5_9NOCA</name>
<dbReference type="HOGENOM" id="CLU_2168338_0_0_11"/>
<keyword evidence="5" id="KW-1185">Reference proteome</keyword>
<comment type="catalytic activity">
    <reaction evidence="1">
        <text>5-amino-6-(5-phospho-D-ribosylamino)uracil + H2O = 5,6-diaminouracil + D-ribose 5-phosphate</text>
        <dbReference type="Rhea" id="RHEA:55020"/>
        <dbReference type="ChEBI" id="CHEBI:15377"/>
        <dbReference type="ChEBI" id="CHEBI:46252"/>
        <dbReference type="ChEBI" id="CHEBI:58453"/>
        <dbReference type="ChEBI" id="CHEBI:78346"/>
    </reaction>
</comment>
<dbReference type="SUPFAM" id="SSF143990">
    <property type="entry name" value="YbiA-like"/>
    <property type="match status" value="1"/>
</dbReference>
<evidence type="ECO:0000256" key="2">
    <source>
        <dbReference type="ARBA" id="ARBA00000751"/>
    </source>
</evidence>
<sequence>MIWRKAKLFGDQGVAEKILAAQHPGEAKALGRQVDGFDEKLWEAQRYSIVVAANTAKFGQHEALREFVLRTGDWVLVEASLLDRARLVHTGRIIQSAKHVRERGIAEPPA</sequence>
<dbReference type="PATRIC" id="fig|1415166.3.peg.5615"/>
<gene>
    <name evidence="4" type="ORF">NONO_c54460</name>
</gene>
<feature type="domain" description="NADAR" evidence="3">
    <location>
        <begin position="1"/>
        <end position="84"/>
    </location>
</feature>
<evidence type="ECO:0000259" key="3">
    <source>
        <dbReference type="Pfam" id="PF08719"/>
    </source>
</evidence>
<evidence type="ECO:0000256" key="1">
    <source>
        <dbReference type="ARBA" id="ARBA00000022"/>
    </source>
</evidence>